<organism evidence="3 4">
    <name type="scientific">Persicobacter psychrovividus</name>
    <dbReference type="NCBI Taxonomy" id="387638"/>
    <lineage>
        <taxon>Bacteria</taxon>
        <taxon>Pseudomonadati</taxon>
        <taxon>Bacteroidota</taxon>
        <taxon>Cytophagia</taxon>
        <taxon>Cytophagales</taxon>
        <taxon>Persicobacteraceae</taxon>
        <taxon>Persicobacter</taxon>
    </lineage>
</organism>
<dbReference type="InterPro" id="IPR021255">
    <property type="entry name" value="DUF2807"/>
</dbReference>
<name>A0ABM7VB29_9BACT</name>
<evidence type="ECO:0000313" key="3">
    <source>
        <dbReference type="EMBL" id="BDC98125.1"/>
    </source>
</evidence>
<feature type="signal peptide" evidence="1">
    <location>
        <begin position="1"/>
        <end position="26"/>
    </location>
</feature>
<evidence type="ECO:0000313" key="4">
    <source>
        <dbReference type="Proteomes" id="UP001354989"/>
    </source>
</evidence>
<evidence type="ECO:0000256" key="1">
    <source>
        <dbReference type="SAM" id="SignalP"/>
    </source>
</evidence>
<dbReference type="Pfam" id="PF10988">
    <property type="entry name" value="DUF2807"/>
    <property type="match status" value="1"/>
</dbReference>
<gene>
    <name evidence="3" type="ORF">PEPS_04060</name>
</gene>
<feature type="domain" description="Putative auto-transporter adhesin head GIN" evidence="2">
    <location>
        <begin position="39"/>
        <end position="256"/>
    </location>
</feature>
<dbReference type="Proteomes" id="UP001354989">
    <property type="component" value="Chromosome"/>
</dbReference>
<reference evidence="3 4" key="1">
    <citation type="submission" date="2021-12" db="EMBL/GenBank/DDBJ databases">
        <title>Genome sequencing of bacteria with rrn-lacking chromosome and rrn-plasmid.</title>
        <authorList>
            <person name="Anda M."/>
            <person name="Iwasaki W."/>
        </authorList>
    </citation>
    <scope>NUCLEOTIDE SEQUENCE [LARGE SCALE GENOMIC DNA]</scope>
    <source>
        <strain evidence="3 4">NBRC 101262</strain>
    </source>
</reference>
<evidence type="ECO:0000259" key="2">
    <source>
        <dbReference type="Pfam" id="PF10988"/>
    </source>
</evidence>
<sequence length="279" mass="29886">MKKISNPLFLCLIVLSAIFSSCSDSPAPSPSSLEVPLGNFTSVEIGQHLHLNIQNASESKAQVSGFGELSNLHFKINDNHLSIYLAEGAAIDQLQITLSAKMIHELIVTNEAKVDFSKTYFSFEPMTITAKDSAKVFAAENVAVPKLIIDCTQTSNTDVKNNAIINLPTVIGQEAEIKLADRAVCNLSGNSFNTISVEAKGASKFCHEPVEGASLNVPVEAEKYEVKLIDAANAWVNASSLIKGEADGGAHLFYKADGHDHLTVDVEVNGGAELSKRES</sequence>
<dbReference type="Gene3D" id="2.160.20.120">
    <property type="match status" value="1"/>
</dbReference>
<proteinExistence type="predicted"/>
<keyword evidence="4" id="KW-1185">Reference proteome</keyword>
<feature type="chain" id="PRO_5047282045" description="Putative auto-transporter adhesin head GIN domain-containing protein" evidence="1">
    <location>
        <begin position="27"/>
        <end position="279"/>
    </location>
</feature>
<dbReference type="EMBL" id="AP025292">
    <property type="protein sequence ID" value="BDC98125.1"/>
    <property type="molecule type" value="Genomic_DNA"/>
</dbReference>
<protein>
    <recommendedName>
        <fullName evidence="2">Putative auto-transporter adhesin head GIN domain-containing protein</fullName>
    </recommendedName>
</protein>
<accession>A0ABM7VB29</accession>
<dbReference type="RefSeq" id="WP_332919676.1">
    <property type="nucleotide sequence ID" value="NZ_AP025292.1"/>
</dbReference>
<dbReference type="PROSITE" id="PS51257">
    <property type="entry name" value="PROKAR_LIPOPROTEIN"/>
    <property type="match status" value="1"/>
</dbReference>
<keyword evidence="1" id="KW-0732">Signal</keyword>